<keyword evidence="2" id="KW-1185">Reference proteome</keyword>
<evidence type="ECO:0000256" key="1">
    <source>
        <dbReference type="SAM" id="MobiDB-lite"/>
    </source>
</evidence>
<dbReference type="WBParaSite" id="EEL_0001065301-mRNA-1">
    <property type="protein sequence ID" value="EEL_0001065301-mRNA-1"/>
    <property type="gene ID" value="EEL_0001065301"/>
</dbReference>
<accession>A0A0R3S781</accession>
<dbReference type="AlphaFoldDB" id="A0A0R3S781"/>
<feature type="region of interest" description="Disordered" evidence="1">
    <location>
        <begin position="190"/>
        <end position="210"/>
    </location>
</feature>
<protein>
    <submittedName>
        <fullName evidence="3">DUF4817 domain-containing protein</fullName>
    </submittedName>
</protein>
<proteinExistence type="predicted"/>
<feature type="compositionally biased region" description="Basic residues" evidence="1">
    <location>
        <begin position="190"/>
        <end position="200"/>
    </location>
</feature>
<name>A0A0R3S781_9BILA</name>
<reference evidence="3" key="1">
    <citation type="submission" date="2017-02" db="UniProtKB">
        <authorList>
            <consortium name="WormBaseParasite"/>
        </authorList>
    </citation>
    <scope>IDENTIFICATION</scope>
</reference>
<evidence type="ECO:0000313" key="2">
    <source>
        <dbReference type="Proteomes" id="UP000050640"/>
    </source>
</evidence>
<evidence type="ECO:0000313" key="3">
    <source>
        <dbReference type="WBParaSite" id="EEL_0001065301-mRNA-1"/>
    </source>
</evidence>
<dbReference type="Proteomes" id="UP000050640">
    <property type="component" value="Unplaced"/>
</dbReference>
<organism evidence="2 3">
    <name type="scientific">Elaeophora elaphi</name>
    <dbReference type="NCBI Taxonomy" id="1147741"/>
    <lineage>
        <taxon>Eukaryota</taxon>
        <taxon>Metazoa</taxon>
        <taxon>Ecdysozoa</taxon>
        <taxon>Nematoda</taxon>
        <taxon>Chromadorea</taxon>
        <taxon>Rhabditida</taxon>
        <taxon>Spirurina</taxon>
        <taxon>Spiruromorpha</taxon>
        <taxon>Filarioidea</taxon>
        <taxon>Onchocercidae</taxon>
        <taxon>Elaeophora</taxon>
    </lineage>
</organism>
<sequence>MPRRRGEYRLTKSSSFAIFPFANSSDKAFYSAKNANQGTYKAKMRLNVTIAPGNCTCLDNDVCEEEQQSAQQQSYQQQSVQHKEKAKNGHRRELLQLFFSRDSSKDHTISEEEHTCVNNCRRQYRTTSHESSFRNSLKYSFEKIKLRGTSQKYARQESAPSDEMISLMDMMPDVLVTTVEREYLSGKGKWRKSKKVHRSKSGAPKIVQQL</sequence>